<dbReference type="Proteomes" id="UP001152130">
    <property type="component" value="Unassembled WGS sequence"/>
</dbReference>
<dbReference type="SMART" id="SM00220">
    <property type="entry name" value="S_TKc"/>
    <property type="match status" value="1"/>
</dbReference>
<dbReference type="AlphaFoldDB" id="A0A9W8Q0S1"/>
<dbReference type="Pfam" id="PF00069">
    <property type="entry name" value="Pkinase"/>
    <property type="match status" value="1"/>
</dbReference>
<dbReference type="GO" id="GO:0004674">
    <property type="term" value="F:protein serine/threonine kinase activity"/>
    <property type="evidence" value="ECO:0007669"/>
    <property type="project" value="TreeGrafter"/>
</dbReference>
<evidence type="ECO:0000259" key="2">
    <source>
        <dbReference type="PROSITE" id="PS50011"/>
    </source>
</evidence>
<evidence type="ECO:0000313" key="3">
    <source>
        <dbReference type="EMBL" id="KAJ4024539.1"/>
    </source>
</evidence>
<sequence length="888" mass="100963">MAYSNPPEQRHDEFIKFVQRELQPGVDGDNNEVEFISPSKTSAWWKKRSENRLARALNPQINARAATIEKGYLNIFSILAYISKTYLINHFTSNGFQDQQLPLLDTRRFGTDVALVRDMEDFVEHQWTFCPVVFFSHMPMDRRAIPCRQILPIKNEKRTTAKPNHAKSVIRIVTLHSECFDPAWSQSGTVVFKEYHTRERDTLRNAWINEYNAFVKIDCCDHIVQYLGSFEQNDRCFMVLEYASRGSLLDLFREGEPPSTPEERRYFLYGMMGLVKAIDKIQNLGSVTQRTGFAHRDIKPANILIFPGRNGLYSAGFRMKLADFDTATPELPIDEAEFSVQDNNGNRTYCKTNLPVVIASLTSFLGAPEASRIYTYQDKTVRKVPLSSDIWSLGCVFSEALIWVGGGRSALEQAARDRRNEIQTYYQIMVGGSYGECFHNAQIALNCVVQSQNAAVEALEGPTNLSGSVCTLVRVGMLVPHEQRYSPSSLWHEFKSKYDYLFPSPGRAYSAPTHSRPQHLSPGVSSPVSTRRSLRRDEPKFGQEFHQRTASNPGTERQTIGDSDRYQSNSDPTDTLQSPYDGSTFNNGASIHRRSPVVFNPGETPEFPRLDSRFDNALKLWTNDIETSQTIASNSPRMGTPLQGGHVQSIYKSPINSRWDRTKLYPNRDQLSQYGATTVKDAVYHRKIKAKKQKLDGYDSFCRRMGRRHFIFIIDDSDSMRGVKSEVLEVVETLVWLVRDIDISCPEIRFTSKPDKRYPPAFAGRFIPYTMDMLTSPLRHWLSGDGAENECNMRHALNQIFSDSCLIDPKKPTSVLVFTNGIWEGGATDDRGVEDCITNVLRKMREKGVSDTGFTFQFVSFGDDPDGLDRMIYLDDDALFGGTRDNRV</sequence>
<reference evidence="3" key="1">
    <citation type="submission" date="2022-10" db="EMBL/GenBank/DDBJ databases">
        <title>Fusarium specimens isolated from Avocado Roots.</title>
        <authorList>
            <person name="Stajich J."/>
            <person name="Roper C."/>
            <person name="Heimlech-Rivalta G."/>
        </authorList>
    </citation>
    <scope>NUCLEOTIDE SEQUENCE</scope>
    <source>
        <strain evidence="3">CF00143</strain>
    </source>
</reference>
<comment type="caution">
    <text evidence="3">The sequence shown here is derived from an EMBL/GenBank/DDBJ whole genome shotgun (WGS) entry which is preliminary data.</text>
</comment>
<dbReference type="CDD" id="cd00180">
    <property type="entry name" value="PKc"/>
    <property type="match status" value="1"/>
</dbReference>
<dbReference type="GO" id="GO:0005524">
    <property type="term" value="F:ATP binding"/>
    <property type="evidence" value="ECO:0007669"/>
    <property type="project" value="InterPro"/>
</dbReference>
<dbReference type="PANTHER" id="PTHR24359">
    <property type="entry name" value="SERINE/THREONINE-PROTEIN KINASE SBK1"/>
    <property type="match status" value="1"/>
</dbReference>
<dbReference type="InterPro" id="IPR011009">
    <property type="entry name" value="Kinase-like_dom_sf"/>
</dbReference>
<accession>A0A9W8Q0S1</accession>
<dbReference type="EMBL" id="JAPDHF010000001">
    <property type="protein sequence ID" value="KAJ4024539.1"/>
    <property type="molecule type" value="Genomic_DNA"/>
</dbReference>
<organism evidence="3 4">
    <name type="scientific">Fusarium irregulare</name>
    <dbReference type="NCBI Taxonomy" id="2494466"/>
    <lineage>
        <taxon>Eukaryota</taxon>
        <taxon>Fungi</taxon>
        <taxon>Dikarya</taxon>
        <taxon>Ascomycota</taxon>
        <taxon>Pezizomycotina</taxon>
        <taxon>Sordariomycetes</taxon>
        <taxon>Hypocreomycetidae</taxon>
        <taxon>Hypocreales</taxon>
        <taxon>Nectriaceae</taxon>
        <taxon>Fusarium</taxon>
        <taxon>Fusarium incarnatum-equiseti species complex</taxon>
    </lineage>
</organism>
<evidence type="ECO:0000256" key="1">
    <source>
        <dbReference type="SAM" id="MobiDB-lite"/>
    </source>
</evidence>
<feature type="compositionally biased region" description="Polar residues" evidence="1">
    <location>
        <begin position="548"/>
        <end position="589"/>
    </location>
</feature>
<dbReference type="PROSITE" id="PS50011">
    <property type="entry name" value="PROTEIN_KINASE_DOM"/>
    <property type="match status" value="1"/>
</dbReference>
<proteinExistence type="predicted"/>
<dbReference type="Gene3D" id="1.10.510.10">
    <property type="entry name" value="Transferase(Phosphotransferase) domain 1"/>
    <property type="match status" value="1"/>
</dbReference>
<feature type="compositionally biased region" description="Basic and acidic residues" evidence="1">
    <location>
        <begin position="535"/>
        <end position="547"/>
    </location>
</feature>
<dbReference type="SUPFAM" id="SSF53300">
    <property type="entry name" value="vWA-like"/>
    <property type="match status" value="1"/>
</dbReference>
<protein>
    <recommendedName>
        <fullName evidence="2">Protein kinase domain-containing protein</fullName>
    </recommendedName>
</protein>
<gene>
    <name evidence="3" type="ORF">NW766_000776</name>
</gene>
<dbReference type="PROSITE" id="PS00108">
    <property type="entry name" value="PROTEIN_KINASE_ST"/>
    <property type="match status" value="1"/>
</dbReference>
<keyword evidence="4" id="KW-1185">Reference proteome</keyword>
<feature type="domain" description="Protein kinase" evidence="2">
    <location>
        <begin position="98"/>
        <end position="501"/>
    </location>
</feature>
<name>A0A9W8Q0S1_9HYPO</name>
<dbReference type="SUPFAM" id="SSF56112">
    <property type="entry name" value="Protein kinase-like (PK-like)"/>
    <property type="match status" value="1"/>
</dbReference>
<evidence type="ECO:0000313" key="4">
    <source>
        <dbReference type="Proteomes" id="UP001152130"/>
    </source>
</evidence>
<dbReference type="InterPro" id="IPR036465">
    <property type="entry name" value="vWFA_dom_sf"/>
</dbReference>
<dbReference type="InterPro" id="IPR008271">
    <property type="entry name" value="Ser/Thr_kinase_AS"/>
</dbReference>
<dbReference type="PANTHER" id="PTHR24359:SF1">
    <property type="entry name" value="INHIBITOR OF NUCLEAR FACTOR KAPPA-B KINASE EPSILON SUBUNIT HOMOLOG 1-RELATED"/>
    <property type="match status" value="1"/>
</dbReference>
<feature type="region of interest" description="Disordered" evidence="1">
    <location>
        <begin position="509"/>
        <end position="589"/>
    </location>
</feature>
<dbReference type="InterPro" id="IPR000719">
    <property type="entry name" value="Prot_kinase_dom"/>
</dbReference>